<feature type="domain" description="PASTA" evidence="13">
    <location>
        <begin position="488"/>
        <end position="555"/>
    </location>
</feature>
<dbReference type="Pfam" id="PF03793">
    <property type="entry name" value="PASTA"/>
    <property type="match status" value="3"/>
</dbReference>
<dbReference type="PROSITE" id="PS00108">
    <property type="entry name" value="PROTEIN_KINASE_ST"/>
    <property type="match status" value="1"/>
</dbReference>
<comment type="catalytic activity">
    <reaction evidence="8">
        <text>L-seryl-[protein] + ATP = O-phospho-L-seryl-[protein] + ADP + H(+)</text>
        <dbReference type="Rhea" id="RHEA:17989"/>
        <dbReference type="Rhea" id="RHEA-COMP:9863"/>
        <dbReference type="Rhea" id="RHEA-COMP:11604"/>
        <dbReference type="ChEBI" id="CHEBI:15378"/>
        <dbReference type="ChEBI" id="CHEBI:29999"/>
        <dbReference type="ChEBI" id="CHEBI:30616"/>
        <dbReference type="ChEBI" id="CHEBI:83421"/>
        <dbReference type="ChEBI" id="CHEBI:456216"/>
        <dbReference type="EC" id="2.7.11.1"/>
    </reaction>
</comment>
<dbReference type="GO" id="GO:0004674">
    <property type="term" value="F:protein serine/threonine kinase activity"/>
    <property type="evidence" value="ECO:0007669"/>
    <property type="project" value="UniProtKB-EC"/>
</dbReference>
<feature type="region of interest" description="Disordered" evidence="10">
    <location>
        <begin position="521"/>
        <end position="545"/>
    </location>
</feature>
<evidence type="ECO:0000256" key="2">
    <source>
        <dbReference type="ARBA" id="ARBA00022527"/>
    </source>
</evidence>
<feature type="region of interest" description="Disordered" evidence="10">
    <location>
        <begin position="284"/>
        <end position="317"/>
    </location>
</feature>
<evidence type="ECO:0000256" key="7">
    <source>
        <dbReference type="ARBA" id="ARBA00047899"/>
    </source>
</evidence>
<comment type="catalytic activity">
    <reaction evidence="7">
        <text>L-threonyl-[protein] + ATP = O-phospho-L-threonyl-[protein] + ADP + H(+)</text>
        <dbReference type="Rhea" id="RHEA:46608"/>
        <dbReference type="Rhea" id="RHEA-COMP:11060"/>
        <dbReference type="Rhea" id="RHEA-COMP:11605"/>
        <dbReference type="ChEBI" id="CHEBI:15378"/>
        <dbReference type="ChEBI" id="CHEBI:30013"/>
        <dbReference type="ChEBI" id="CHEBI:30616"/>
        <dbReference type="ChEBI" id="CHEBI:61977"/>
        <dbReference type="ChEBI" id="CHEBI:456216"/>
        <dbReference type="EC" id="2.7.11.1"/>
    </reaction>
</comment>
<keyword evidence="5 14" id="KW-0418">Kinase</keyword>
<name>A0ABZ3J3R1_SPOA4</name>
<feature type="binding site" evidence="9">
    <location>
        <position position="39"/>
    </location>
    <ligand>
        <name>ATP</name>
        <dbReference type="ChEBI" id="CHEBI:30616"/>
    </ligand>
</feature>
<feature type="transmembrane region" description="Helical" evidence="11">
    <location>
        <begin position="326"/>
        <end position="346"/>
    </location>
</feature>
<dbReference type="Gene3D" id="3.30.10.20">
    <property type="match status" value="3"/>
</dbReference>
<keyword evidence="6 9" id="KW-0067">ATP-binding</keyword>
<evidence type="ECO:0000256" key="10">
    <source>
        <dbReference type="SAM" id="MobiDB-lite"/>
    </source>
</evidence>
<feature type="domain" description="Protein kinase" evidence="12">
    <location>
        <begin position="10"/>
        <end position="273"/>
    </location>
</feature>
<keyword evidence="3 14" id="KW-0808">Transferase</keyword>
<dbReference type="Pfam" id="PF00069">
    <property type="entry name" value="Pkinase"/>
    <property type="match status" value="1"/>
</dbReference>
<evidence type="ECO:0000256" key="9">
    <source>
        <dbReference type="PROSITE-ProRule" id="PRU10141"/>
    </source>
</evidence>
<sequence>MLNRTLDNRYTILERVGGGGMADVYRAHDKLLDRSVAVKVLRSQFTDDEEFVSRFRREAQAAAKLSHPNIVNIYDVGLDEQAYYIIMEYISGETLKDKIDREAPLPVETAVRVAMEIAEALEHAHQNNLVHCDIKPHNILVTRSGRIKVTDFGIARAVTSSTMTNSGTIIGSVHYFSPEQAKGTSVGAKSDIYSLGVVLYEMLTGQVPFTGESPISIALKHLQEEPKPPRELNPDIPPLIEAIIAKAMHKNPADRFADIGEMIADLKLAQNYLRDDHTRRLSNNDFPTQILPPVTPSLNQDSVNHTDQTPNRTTPRLNGAKISKPWLWGLLLFVLFTSALAAFLAFGKFWSLNEVTVPDVVGKQVDTARNILISNNLRVSVSEAYNEKVPAGYVISQQPEAGTTVKEQRTITIIVSKGGEITVVPDLRGLNRRDAELQIKNSGLKLGRVDEQFSDDAPPNTVINQNPRPPAQVTKGTAIDIVISKGTSPKKVVLPDFQGSLLSTIAAQLESLKLKQGKITEVPNDKYPPGTIVSQNPPPSSEVTEGSSIDFSVAKGVPGAVKRAVVQITVPDGPSRQSLQIVVTDANGRRVAYEGTHKPGERIEKTVEGAGQVRVQVYINEKLLQEQTI</sequence>
<dbReference type="InterPro" id="IPR017441">
    <property type="entry name" value="Protein_kinase_ATP_BS"/>
</dbReference>
<dbReference type="CDD" id="cd14014">
    <property type="entry name" value="STKc_PknB_like"/>
    <property type="match status" value="1"/>
</dbReference>
<dbReference type="SUPFAM" id="SSF54184">
    <property type="entry name" value="Penicillin-binding protein 2x (pbp-2x), c-terminal domain"/>
    <property type="match status" value="1"/>
</dbReference>
<evidence type="ECO:0000313" key="15">
    <source>
        <dbReference type="Proteomes" id="UP000216052"/>
    </source>
</evidence>
<dbReference type="InterPro" id="IPR011009">
    <property type="entry name" value="Kinase-like_dom_sf"/>
</dbReference>
<keyword evidence="2" id="KW-0723">Serine/threonine-protein kinase</keyword>
<keyword evidence="4 9" id="KW-0547">Nucleotide-binding</keyword>
<feature type="domain" description="PASTA" evidence="13">
    <location>
        <begin position="351"/>
        <end position="417"/>
    </location>
</feature>
<dbReference type="SMART" id="SM00740">
    <property type="entry name" value="PASTA"/>
    <property type="match status" value="3"/>
</dbReference>
<dbReference type="Gene3D" id="3.30.200.20">
    <property type="entry name" value="Phosphorylase Kinase, domain 1"/>
    <property type="match status" value="1"/>
</dbReference>
<dbReference type="NCBIfam" id="NF033483">
    <property type="entry name" value="PknB_PASTA_kin"/>
    <property type="match status" value="1"/>
</dbReference>
<keyword evidence="11" id="KW-0812">Transmembrane</keyword>
<dbReference type="Gene3D" id="1.10.510.10">
    <property type="entry name" value="Transferase(Phosphotransferase) domain 1"/>
    <property type="match status" value="1"/>
</dbReference>
<evidence type="ECO:0000256" key="8">
    <source>
        <dbReference type="ARBA" id="ARBA00048679"/>
    </source>
</evidence>
<keyword evidence="15" id="KW-1185">Reference proteome</keyword>
<dbReference type="EC" id="2.7.11.1" evidence="1"/>
<organism evidence="14 15">
    <name type="scientific">Sporomusa acidovorans (strain ATCC 49682 / DSM 3132 / Mol)</name>
    <dbReference type="NCBI Taxonomy" id="1123286"/>
    <lineage>
        <taxon>Bacteria</taxon>
        <taxon>Bacillati</taxon>
        <taxon>Bacillota</taxon>
        <taxon>Negativicutes</taxon>
        <taxon>Selenomonadales</taxon>
        <taxon>Sporomusaceae</taxon>
        <taxon>Sporomusa</taxon>
    </lineage>
</organism>
<evidence type="ECO:0000259" key="12">
    <source>
        <dbReference type="PROSITE" id="PS50011"/>
    </source>
</evidence>
<gene>
    <name evidence="14" type="primary">prkC</name>
    <name evidence="14" type="ORF">SPACI_027710</name>
</gene>
<dbReference type="InterPro" id="IPR008271">
    <property type="entry name" value="Ser/Thr_kinase_AS"/>
</dbReference>
<reference evidence="14" key="1">
    <citation type="submission" date="2024-05" db="EMBL/GenBank/DDBJ databases">
        <title>Isolation and characterization of Sporomusa carbonis sp. nov., a carboxydotrophic hydrogenogen in the genus of Sporomusa isolated from a charcoal burning pile.</title>
        <authorList>
            <person name="Boeer T."/>
            <person name="Rosenbaum F."/>
            <person name="Eysell L."/>
            <person name="Mueller V."/>
            <person name="Daniel R."/>
            <person name="Poehlein A."/>
        </authorList>
    </citation>
    <scope>NUCLEOTIDE SEQUENCE [LARGE SCALE GENOMIC DNA]</scope>
    <source>
        <strain evidence="14">DSM 3132</strain>
    </source>
</reference>
<evidence type="ECO:0000313" key="14">
    <source>
        <dbReference type="EMBL" id="XFO72718.1"/>
    </source>
</evidence>
<keyword evidence="11" id="KW-1133">Transmembrane helix</keyword>
<proteinExistence type="predicted"/>
<dbReference type="CDD" id="cd06577">
    <property type="entry name" value="PASTA_pknB"/>
    <property type="match status" value="3"/>
</dbReference>
<evidence type="ECO:0000256" key="3">
    <source>
        <dbReference type="ARBA" id="ARBA00022679"/>
    </source>
</evidence>
<dbReference type="SMART" id="SM00220">
    <property type="entry name" value="S_TKc"/>
    <property type="match status" value="1"/>
</dbReference>
<dbReference type="PANTHER" id="PTHR43289">
    <property type="entry name" value="MITOGEN-ACTIVATED PROTEIN KINASE KINASE KINASE 20-RELATED"/>
    <property type="match status" value="1"/>
</dbReference>
<dbReference type="PROSITE" id="PS50011">
    <property type="entry name" value="PROTEIN_KINASE_DOM"/>
    <property type="match status" value="1"/>
</dbReference>
<evidence type="ECO:0000256" key="1">
    <source>
        <dbReference type="ARBA" id="ARBA00012513"/>
    </source>
</evidence>
<keyword evidence="11" id="KW-0472">Membrane</keyword>
<dbReference type="PROSITE" id="PS00107">
    <property type="entry name" value="PROTEIN_KINASE_ATP"/>
    <property type="match status" value="1"/>
</dbReference>
<dbReference type="SUPFAM" id="SSF56112">
    <property type="entry name" value="Protein kinase-like (PK-like)"/>
    <property type="match status" value="1"/>
</dbReference>
<dbReference type="RefSeq" id="WP_093791487.1">
    <property type="nucleotide sequence ID" value="NZ_CP155571.1"/>
</dbReference>
<feature type="compositionally biased region" description="Polar residues" evidence="10">
    <location>
        <begin position="296"/>
        <end position="316"/>
    </location>
</feature>
<dbReference type="PROSITE" id="PS51178">
    <property type="entry name" value="PASTA"/>
    <property type="match status" value="3"/>
</dbReference>
<accession>A0ABZ3J3R1</accession>
<evidence type="ECO:0000256" key="11">
    <source>
        <dbReference type="SAM" id="Phobius"/>
    </source>
</evidence>
<dbReference type="Proteomes" id="UP000216052">
    <property type="component" value="Chromosome"/>
</dbReference>
<evidence type="ECO:0000259" key="13">
    <source>
        <dbReference type="PROSITE" id="PS51178"/>
    </source>
</evidence>
<dbReference type="InterPro" id="IPR005543">
    <property type="entry name" value="PASTA_dom"/>
</dbReference>
<evidence type="ECO:0000256" key="4">
    <source>
        <dbReference type="ARBA" id="ARBA00022741"/>
    </source>
</evidence>
<dbReference type="PANTHER" id="PTHR43289:SF34">
    <property type="entry name" value="SERINE_THREONINE-PROTEIN KINASE YBDM-RELATED"/>
    <property type="match status" value="1"/>
</dbReference>
<feature type="domain" description="PASTA" evidence="13">
    <location>
        <begin position="418"/>
        <end position="485"/>
    </location>
</feature>
<evidence type="ECO:0000256" key="6">
    <source>
        <dbReference type="ARBA" id="ARBA00022840"/>
    </source>
</evidence>
<dbReference type="EMBL" id="CP155571">
    <property type="protein sequence ID" value="XFO72718.1"/>
    <property type="molecule type" value="Genomic_DNA"/>
</dbReference>
<dbReference type="InterPro" id="IPR000719">
    <property type="entry name" value="Prot_kinase_dom"/>
</dbReference>
<protein>
    <recommendedName>
        <fullName evidence="1">non-specific serine/threonine protein kinase</fullName>
        <ecNumber evidence="1">2.7.11.1</ecNumber>
    </recommendedName>
</protein>
<evidence type="ECO:0000256" key="5">
    <source>
        <dbReference type="ARBA" id="ARBA00022777"/>
    </source>
</evidence>